<keyword evidence="2" id="KW-1185">Reference proteome</keyword>
<dbReference type="Proteomes" id="UP000198756">
    <property type="component" value="Unassembled WGS sequence"/>
</dbReference>
<accession>A0A1G5W2X5</accession>
<sequence length="79" mass="9524">MRVVKELVQEEVRISIFSWNNKYIIKFELGPMEQTFKLSETEVLEELDLEIFLTGEFFNKVKNRFDEMGKTFRSQLENL</sequence>
<reference evidence="2" key="1">
    <citation type="submission" date="2016-10" db="EMBL/GenBank/DDBJ databases">
        <authorList>
            <person name="Varghese N."/>
            <person name="Submissions S."/>
        </authorList>
    </citation>
    <scope>NUCLEOTIDE SEQUENCE [LARGE SCALE GENOMIC DNA]</scope>
    <source>
        <strain evidence="2">DSM 22703</strain>
    </source>
</reference>
<evidence type="ECO:0000313" key="1">
    <source>
        <dbReference type="EMBL" id="SDA52468.1"/>
    </source>
</evidence>
<proteinExistence type="predicted"/>
<dbReference type="RefSeq" id="WP_092728727.1">
    <property type="nucleotide sequence ID" value="NZ_FMXE01000005.1"/>
</dbReference>
<organism evidence="1 2">
    <name type="scientific">Algoriphagus alkaliphilus</name>
    <dbReference type="NCBI Taxonomy" id="279824"/>
    <lineage>
        <taxon>Bacteria</taxon>
        <taxon>Pseudomonadati</taxon>
        <taxon>Bacteroidota</taxon>
        <taxon>Cytophagia</taxon>
        <taxon>Cytophagales</taxon>
        <taxon>Cyclobacteriaceae</taxon>
        <taxon>Algoriphagus</taxon>
    </lineage>
</organism>
<name>A0A1G5W2X5_9BACT</name>
<dbReference type="OrthoDB" id="1467713at2"/>
<protein>
    <submittedName>
        <fullName evidence="1">Uncharacterized protein</fullName>
    </submittedName>
</protein>
<dbReference type="AlphaFoldDB" id="A0A1G5W2X5"/>
<evidence type="ECO:0000313" key="2">
    <source>
        <dbReference type="Proteomes" id="UP000198756"/>
    </source>
</evidence>
<dbReference type="STRING" id="279824.SAMN03080617_00878"/>
<gene>
    <name evidence="1" type="ORF">SAMN03080617_00878</name>
</gene>
<dbReference type="EMBL" id="FMXE01000005">
    <property type="protein sequence ID" value="SDA52468.1"/>
    <property type="molecule type" value="Genomic_DNA"/>
</dbReference>